<dbReference type="GO" id="GO:0004497">
    <property type="term" value="F:monooxygenase activity"/>
    <property type="evidence" value="ECO:0007669"/>
    <property type="project" value="InterPro"/>
</dbReference>
<dbReference type="Proteomes" id="UP000799764">
    <property type="component" value="Unassembled WGS sequence"/>
</dbReference>
<dbReference type="GO" id="GO:0020037">
    <property type="term" value="F:heme binding"/>
    <property type="evidence" value="ECO:0007669"/>
    <property type="project" value="InterPro"/>
</dbReference>
<evidence type="ECO:0000256" key="4">
    <source>
        <dbReference type="ARBA" id="ARBA00023004"/>
    </source>
</evidence>
<feature type="binding site" description="axial binding residue" evidence="5">
    <location>
        <position position="436"/>
    </location>
    <ligand>
        <name>heme</name>
        <dbReference type="ChEBI" id="CHEBI:30413"/>
    </ligand>
    <ligandPart>
        <name>Fe</name>
        <dbReference type="ChEBI" id="CHEBI:18248"/>
    </ligandPart>
</feature>
<protein>
    <submittedName>
        <fullName evidence="6">Cytochrome P450</fullName>
    </submittedName>
</protein>
<organism evidence="6 7">
    <name type="scientific">Karstenula rhodostoma CBS 690.94</name>
    <dbReference type="NCBI Taxonomy" id="1392251"/>
    <lineage>
        <taxon>Eukaryota</taxon>
        <taxon>Fungi</taxon>
        <taxon>Dikarya</taxon>
        <taxon>Ascomycota</taxon>
        <taxon>Pezizomycotina</taxon>
        <taxon>Dothideomycetes</taxon>
        <taxon>Pleosporomycetidae</taxon>
        <taxon>Pleosporales</taxon>
        <taxon>Massarineae</taxon>
        <taxon>Didymosphaeriaceae</taxon>
        <taxon>Karstenula</taxon>
    </lineage>
</organism>
<accession>A0A9P4PRL4</accession>
<evidence type="ECO:0000256" key="1">
    <source>
        <dbReference type="ARBA" id="ARBA00001971"/>
    </source>
</evidence>
<dbReference type="Gene3D" id="1.10.630.10">
    <property type="entry name" value="Cytochrome P450"/>
    <property type="match status" value="1"/>
</dbReference>
<dbReference type="OrthoDB" id="3366823at2759"/>
<dbReference type="GO" id="GO:0016705">
    <property type="term" value="F:oxidoreductase activity, acting on paired donors, with incorporation or reduction of molecular oxygen"/>
    <property type="evidence" value="ECO:0007669"/>
    <property type="project" value="InterPro"/>
</dbReference>
<dbReference type="PANTHER" id="PTHR47582">
    <property type="entry name" value="P450, PUTATIVE (EUROFUNG)-RELATED"/>
    <property type="match status" value="1"/>
</dbReference>
<dbReference type="CDD" id="cd11040">
    <property type="entry name" value="CYP7_CYP8-like"/>
    <property type="match status" value="1"/>
</dbReference>
<evidence type="ECO:0000313" key="6">
    <source>
        <dbReference type="EMBL" id="KAF2448887.1"/>
    </source>
</evidence>
<keyword evidence="4 5" id="KW-0408">Iron</keyword>
<keyword evidence="3 5" id="KW-0479">Metal-binding</keyword>
<dbReference type="PRINTS" id="PR00465">
    <property type="entry name" value="EP450IV"/>
</dbReference>
<reference evidence="6" key="1">
    <citation type="journal article" date="2020" name="Stud. Mycol.">
        <title>101 Dothideomycetes genomes: a test case for predicting lifestyles and emergence of pathogens.</title>
        <authorList>
            <person name="Haridas S."/>
            <person name="Albert R."/>
            <person name="Binder M."/>
            <person name="Bloem J."/>
            <person name="Labutti K."/>
            <person name="Salamov A."/>
            <person name="Andreopoulos B."/>
            <person name="Baker S."/>
            <person name="Barry K."/>
            <person name="Bills G."/>
            <person name="Bluhm B."/>
            <person name="Cannon C."/>
            <person name="Castanera R."/>
            <person name="Culley D."/>
            <person name="Daum C."/>
            <person name="Ezra D."/>
            <person name="Gonzalez J."/>
            <person name="Henrissat B."/>
            <person name="Kuo A."/>
            <person name="Liang C."/>
            <person name="Lipzen A."/>
            <person name="Lutzoni F."/>
            <person name="Magnuson J."/>
            <person name="Mondo S."/>
            <person name="Nolan M."/>
            <person name="Ohm R."/>
            <person name="Pangilinan J."/>
            <person name="Park H.-J."/>
            <person name="Ramirez L."/>
            <person name="Alfaro M."/>
            <person name="Sun H."/>
            <person name="Tritt A."/>
            <person name="Yoshinaga Y."/>
            <person name="Zwiers L.-H."/>
            <person name="Turgeon B."/>
            <person name="Goodwin S."/>
            <person name="Spatafora J."/>
            <person name="Crous P."/>
            <person name="Grigoriev I."/>
        </authorList>
    </citation>
    <scope>NUCLEOTIDE SEQUENCE</scope>
    <source>
        <strain evidence="6">CBS 690.94</strain>
    </source>
</reference>
<evidence type="ECO:0000256" key="2">
    <source>
        <dbReference type="ARBA" id="ARBA00010617"/>
    </source>
</evidence>
<dbReference type="EMBL" id="MU001495">
    <property type="protein sequence ID" value="KAF2448887.1"/>
    <property type="molecule type" value="Genomic_DNA"/>
</dbReference>
<comment type="cofactor">
    <cofactor evidence="1 5">
        <name>heme</name>
        <dbReference type="ChEBI" id="CHEBI:30413"/>
    </cofactor>
</comment>
<dbReference type="InterPro" id="IPR002403">
    <property type="entry name" value="Cyt_P450_E_grp-IV"/>
</dbReference>
<dbReference type="PANTHER" id="PTHR47582:SF1">
    <property type="entry name" value="P450, PUTATIVE (EUROFUNG)-RELATED"/>
    <property type="match status" value="1"/>
</dbReference>
<dbReference type="SUPFAM" id="SSF48264">
    <property type="entry name" value="Cytochrome P450"/>
    <property type="match status" value="1"/>
</dbReference>
<keyword evidence="5" id="KW-0349">Heme</keyword>
<comment type="caution">
    <text evidence="6">The sequence shown here is derived from an EMBL/GenBank/DDBJ whole genome shotgun (WGS) entry which is preliminary data.</text>
</comment>
<dbReference type="AlphaFoldDB" id="A0A9P4PRL4"/>
<dbReference type="GO" id="GO:0005506">
    <property type="term" value="F:iron ion binding"/>
    <property type="evidence" value="ECO:0007669"/>
    <property type="project" value="InterPro"/>
</dbReference>
<sequence>MVITTTIVGALALAVAIGAFLSIASRAKVDAREPPAIYSPIPFFGHIIGMLREGPLYIARISAQSSAPIFAMPMLGGKSYVCKNPQYAALIQRATSTLDFDGIVVNMTPRMVGSHAKTSRILVESQELMKRSHGIINPPLSQQHMGSIAAIQLAHFGDFINKIQNGHEVDLFRFITREVTAATMRSFYGPRNPFAVDPSLIEAFWDWEWEIVAYMVGVMRSVFARKAQAGLERCVKGFEKYAAEDGYKDASGLVQNRKALHEDFGISPHEHARLELGLCFGFNSNASITTFWVLNNIFSRPPLLAEVRAEIERNAIVSPGTIAFTKLRDNCPLLNSIYKETMRLAAPMTSARMVHEDTLIADTFLLRKGAVVQIAGGILHQDATIWGPDVSSFNARRFEHNWTGSKTDKDGNVSNAKGDQVHASAFRGFGGGASLCPGRFIAQMEIISLAAAVVCAFDLEAPQGKTTVEWDPPRDDKRFPFSVVKPLRELNVQLKRREGLEDVHWTLQA</sequence>
<dbReference type="InterPro" id="IPR036396">
    <property type="entry name" value="Cyt_P450_sf"/>
</dbReference>
<dbReference type="Pfam" id="PF00067">
    <property type="entry name" value="p450"/>
    <property type="match status" value="1"/>
</dbReference>
<proteinExistence type="inferred from homology"/>
<name>A0A9P4PRL4_9PLEO</name>
<dbReference type="InterPro" id="IPR053007">
    <property type="entry name" value="CYP450_monoxygenase_sec-met"/>
</dbReference>
<keyword evidence="7" id="KW-1185">Reference proteome</keyword>
<dbReference type="InterPro" id="IPR001128">
    <property type="entry name" value="Cyt_P450"/>
</dbReference>
<evidence type="ECO:0000256" key="5">
    <source>
        <dbReference type="PIRSR" id="PIRSR602403-1"/>
    </source>
</evidence>
<evidence type="ECO:0000313" key="7">
    <source>
        <dbReference type="Proteomes" id="UP000799764"/>
    </source>
</evidence>
<evidence type="ECO:0000256" key="3">
    <source>
        <dbReference type="ARBA" id="ARBA00022723"/>
    </source>
</evidence>
<gene>
    <name evidence="6" type="ORF">P171DRAFT_407169</name>
</gene>
<comment type="similarity">
    <text evidence="2">Belongs to the cytochrome P450 family.</text>
</comment>